<evidence type="ECO:0000313" key="2">
    <source>
        <dbReference type="Proteomes" id="UP001497535"/>
    </source>
</evidence>
<organism evidence="1 2">
    <name type="scientific">Meloidogyne enterolobii</name>
    <name type="common">Root-knot nematode worm</name>
    <name type="synonym">Meloidogyne mayaguensis</name>
    <dbReference type="NCBI Taxonomy" id="390850"/>
    <lineage>
        <taxon>Eukaryota</taxon>
        <taxon>Metazoa</taxon>
        <taxon>Ecdysozoa</taxon>
        <taxon>Nematoda</taxon>
        <taxon>Chromadorea</taxon>
        <taxon>Rhabditida</taxon>
        <taxon>Tylenchina</taxon>
        <taxon>Tylenchomorpha</taxon>
        <taxon>Tylenchoidea</taxon>
        <taxon>Meloidogynidae</taxon>
        <taxon>Meloidogyninae</taxon>
        <taxon>Meloidogyne</taxon>
    </lineage>
</organism>
<gene>
    <name evidence="1" type="ORF">MENTE1834_LOCUS3504</name>
</gene>
<reference evidence="1" key="1">
    <citation type="submission" date="2023-11" db="EMBL/GenBank/DDBJ databases">
        <authorList>
            <person name="Poullet M."/>
        </authorList>
    </citation>
    <scope>NUCLEOTIDE SEQUENCE</scope>
    <source>
        <strain evidence="1">E1834</strain>
    </source>
</reference>
<protein>
    <submittedName>
        <fullName evidence="1">Uncharacterized protein</fullName>
    </submittedName>
</protein>
<dbReference type="Proteomes" id="UP001497535">
    <property type="component" value="Unassembled WGS sequence"/>
</dbReference>
<dbReference type="EMBL" id="CAVMJV010000003">
    <property type="protein sequence ID" value="CAK5017391.1"/>
    <property type="molecule type" value="Genomic_DNA"/>
</dbReference>
<sequence>MGITNTQGNGCFSMLGDSRVWLIFGFVVSVKFMLINSYHSTDFEVHRNWMSIVYNLPLGHWYHSKISKWTLDYPPFFAYFEWVLAKLASFIDPNILTLGKDGYFSTSTLYFQRISVIMADFIYFLGCASVSSSFVSTEWAVGEKFMARAKLCLFTLLMLNPALIILDNIHFQYNGFLYGFLLLSIGSIARGDFLKGALFYAILLNFKHLYLYYAPAFIIFYLSWYLYWEESGGRVFSLMAILVGIFSLSFGPFLIEGIAAFNFKDGIRSSIGQILSRLFPFKRGLTHANWAPNFWALYNFVDAGLAKIIFYFSGKDCSAGMASILLKKCPPTSEFTKGIVGEYSHSILPDISPIITLIIIFVILIASFWRFKDIEEYSHTDFLLISMLLSAYPFFLFGWHVHEKAILMLFFPLAILSIKDSRFMEPFSLMFLISTFAQFNLLFTPIEHYLIKISFIFGIFAVGIFVFNYLWQISPSELIRCPVAFLLSRMVLLAEFYSLIGHKLLFSSTEYDFLPIMVTSVICSLAVIYSYIGILLGVFGIDFGIKIAKMKLYRKEAKILSLPETTEFDERSIRYIAGIDLSASTNHPSFGVVGLTVLAYPSMKVVYCADEPVLLSALGGVMPYLPEYFAIREAKPLLRVVRRHLKNCPKIDLIFVDANGKWHSRGCGLACHIGYELGIPTIGVAKKLNEAPLLYSGYCTREDLAEINSEICEKCDDSEGSATMFYLNWNKKNENNGSIKLPSLAVIHTKSSKKAFYVSVGFGIDFVSASKIAFNCIGKNSYNVNPIRLVCFYFIWILHTKMSATIVRKKFSFS</sequence>
<proteinExistence type="predicted"/>
<accession>A0ACB0XTX5</accession>
<keyword evidence="2" id="KW-1185">Reference proteome</keyword>
<comment type="caution">
    <text evidence="1">The sequence shown here is derived from an EMBL/GenBank/DDBJ whole genome shotgun (WGS) entry which is preliminary data.</text>
</comment>
<evidence type="ECO:0000313" key="1">
    <source>
        <dbReference type="EMBL" id="CAK5017391.1"/>
    </source>
</evidence>
<name>A0ACB0XTX5_MELEN</name>